<feature type="region of interest" description="Disordered" evidence="1">
    <location>
        <begin position="1"/>
        <end position="23"/>
    </location>
</feature>
<keyword evidence="3" id="KW-1185">Reference proteome</keyword>
<dbReference type="EMBL" id="MSIF01000022">
    <property type="protein sequence ID" value="OLF06371.1"/>
    <property type="molecule type" value="Genomic_DNA"/>
</dbReference>
<evidence type="ECO:0000313" key="3">
    <source>
        <dbReference type="Proteomes" id="UP000185696"/>
    </source>
</evidence>
<dbReference type="Proteomes" id="UP000185696">
    <property type="component" value="Unassembled WGS sequence"/>
</dbReference>
<organism evidence="2 3">
    <name type="scientific">Actinophytocola xinjiangensis</name>
    <dbReference type="NCBI Taxonomy" id="485602"/>
    <lineage>
        <taxon>Bacteria</taxon>
        <taxon>Bacillati</taxon>
        <taxon>Actinomycetota</taxon>
        <taxon>Actinomycetes</taxon>
        <taxon>Pseudonocardiales</taxon>
        <taxon>Pseudonocardiaceae</taxon>
    </lineage>
</organism>
<feature type="compositionally biased region" description="Polar residues" evidence="1">
    <location>
        <begin position="1"/>
        <end position="10"/>
    </location>
</feature>
<reference evidence="2 3" key="1">
    <citation type="submission" date="2016-12" db="EMBL/GenBank/DDBJ databases">
        <title>The draft genome sequence of Actinophytocola xinjiangensis.</title>
        <authorList>
            <person name="Wang W."/>
            <person name="Yuan L."/>
        </authorList>
    </citation>
    <scope>NUCLEOTIDE SEQUENCE [LARGE SCALE GENOMIC DNA]</scope>
    <source>
        <strain evidence="2 3">CGMCC 4.4663</strain>
    </source>
</reference>
<gene>
    <name evidence="2" type="ORF">BLA60_32600</name>
</gene>
<comment type="caution">
    <text evidence="2">The sequence shown here is derived from an EMBL/GenBank/DDBJ whole genome shotgun (WGS) entry which is preliminary data.</text>
</comment>
<dbReference type="AlphaFoldDB" id="A0A7Z1AW20"/>
<evidence type="ECO:0000256" key="1">
    <source>
        <dbReference type="SAM" id="MobiDB-lite"/>
    </source>
</evidence>
<sequence>MSTMASSNEPQPDHALVTNLDPAFAGPGGNAPALAGWLEYLAHPEENTGPRVLEFSDGSGIESNGKPDPDVAGHLLERTVLRDLTVDRFFAHADVLSGQRVGTLSPDGEISNTVELGRTYDLIEETFRKKATDSTRPEHSVDMWMRLTSNVDAVVSRENWDSGAADRARDRFIQLKQWYENHRNPGLNSMNEYLVKYAAIILKARQDVNELMGKLVATLDSVTARSAQEGLSFAVSTLDRILNFALNPPDTAKDAVLFVSDAISSAMEPATKSTEDSGFGFDTTDIHLGYYRMFESFIRAGDLVCWEAADAVAKLITDAEHGMLFVRRNWMSAPAWPAR</sequence>
<protein>
    <submittedName>
        <fullName evidence="2">Uncharacterized protein</fullName>
    </submittedName>
</protein>
<proteinExistence type="predicted"/>
<evidence type="ECO:0000313" key="2">
    <source>
        <dbReference type="EMBL" id="OLF06371.1"/>
    </source>
</evidence>
<accession>A0A7Z1AW20</accession>
<name>A0A7Z1AW20_9PSEU</name>